<dbReference type="Gene3D" id="1.10.3360.10">
    <property type="entry name" value="VPA0735-like domain"/>
    <property type="match status" value="1"/>
</dbReference>
<dbReference type="Pfam" id="PF06742">
    <property type="entry name" value="DUF1214"/>
    <property type="match status" value="1"/>
</dbReference>
<dbReference type="InterPro" id="IPR037050">
    <property type="entry name" value="DUF1254_sf"/>
</dbReference>
<dbReference type="KEGG" id="mmc:Mmcs_4286"/>
<organism evidence="4">
    <name type="scientific">Mycobacterium sp. (strain MCS)</name>
    <dbReference type="NCBI Taxonomy" id="164756"/>
    <lineage>
        <taxon>Bacteria</taxon>
        <taxon>Bacillati</taxon>
        <taxon>Actinomycetota</taxon>
        <taxon>Actinomycetes</taxon>
        <taxon>Mycobacteriales</taxon>
        <taxon>Mycobacteriaceae</taxon>
        <taxon>Mycobacterium</taxon>
    </lineage>
</organism>
<dbReference type="Gene3D" id="2.60.40.1610">
    <property type="entry name" value="Domain of unknown function DUF1254"/>
    <property type="match status" value="1"/>
</dbReference>
<evidence type="ECO:0000256" key="1">
    <source>
        <dbReference type="SAM" id="MobiDB-lite"/>
    </source>
</evidence>
<dbReference type="InterPro" id="IPR010679">
    <property type="entry name" value="DUF1254"/>
</dbReference>
<dbReference type="SUPFAM" id="SSF160935">
    <property type="entry name" value="VPA0735-like"/>
    <property type="match status" value="1"/>
</dbReference>
<gene>
    <name evidence="4" type="ordered locus">Mmcs_4286</name>
</gene>
<evidence type="ECO:0000313" key="4">
    <source>
        <dbReference type="EMBL" id="ABG10391.1"/>
    </source>
</evidence>
<evidence type="ECO:0008006" key="5">
    <source>
        <dbReference type="Google" id="ProtNLM"/>
    </source>
</evidence>
<sequence length="480" mass="52547">MAHSALGPASRRQTGNMPRDRADDATQALVFSRAIETVIWAMPAVNLQLMYEAFAHSLGGRYNEVLFWSRLPDWRNQTLTPNPDTIYFMPFFDTRDGPVVIEIPPAQAGSITGSLMDAWQCALEDVGPAGADRGAGGRYLITPPDYTEPIPEGYIALRCATFRGYGLFRSNVASSSEADIAKAVAYGREVKLYSLADADRPAPTRFRDAAEADFDSLIPYDARFFELLNTVVQNEPWLVRDKAMIHQLASLGIRKGEPFTPDEPTLGLLTSAAIEARDILDARYASLFTPPYFPGAAWAVPAPAAVINGQQTFYEEADSYPVDDRGVMFSFGFFSAKHLGGGQFYLMTTSDSAGEKLAGARSYRLHVPPHVPVTLYWSATAYDRNTHGLIRGMTRASRASNSHDIRANEDGSVDVYFAPDAPEGQQGNWIPTDPKGDFEVLFRLYGPTAPLFDGTWLLPDIEPAGPAAPRRSSDPSVADA</sequence>
<proteinExistence type="predicted"/>
<feature type="region of interest" description="Disordered" evidence="1">
    <location>
        <begin position="1"/>
        <end position="21"/>
    </location>
</feature>
<dbReference type="InterPro" id="IPR010621">
    <property type="entry name" value="DUF1214"/>
</dbReference>
<evidence type="ECO:0000259" key="3">
    <source>
        <dbReference type="Pfam" id="PF06863"/>
    </source>
</evidence>
<dbReference type="EMBL" id="CP000384">
    <property type="protein sequence ID" value="ABG10391.1"/>
    <property type="molecule type" value="Genomic_DNA"/>
</dbReference>
<accession>A0A5Q5BPL1</accession>
<feature type="domain" description="DUF1214" evidence="2">
    <location>
        <begin position="343"/>
        <end position="448"/>
    </location>
</feature>
<dbReference type="InterPro" id="IPR037049">
    <property type="entry name" value="DUF1214_C_sf"/>
</dbReference>
<dbReference type="Pfam" id="PF06863">
    <property type="entry name" value="DUF1254"/>
    <property type="match status" value="1"/>
</dbReference>
<name>A0A5Q5BPL1_MYCSS</name>
<dbReference type="Gene3D" id="2.60.120.600">
    <property type="entry name" value="Domain of unknown function DUF1214, C-terminal domain"/>
    <property type="match status" value="1"/>
</dbReference>
<dbReference type="AlphaFoldDB" id="A0A5Q5BPL1"/>
<dbReference type="PANTHER" id="PTHR36509">
    <property type="entry name" value="BLL3101 PROTEIN"/>
    <property type="match status" value="1"/>
</dbReference>
<dbReference type="PANTHER" id="PTHR36509:SF3">
    <property type="entry name" value="SIGNAL PEPTIDE PROTEIN"/>
    <property type="match status" value="1"/>
</dbReference>
<evidence type="ECO:0000259" key="2">
    <source>
        <dbReference type="Pfam" id="PF06742"/>
    </source>
</evidence>
<protein>
    <recommendedName>
        <fullName evidence="5">DUF1254 domain-containing protein</fullName>
    </recommendedName>
</protein>
<feature type="domain" description="DUF1254" evidence="3">
    <location>
        <begin position="63"/>
        <end position="193"/>
    </location>
</feature>
<reference evidence="4" key="1">
    <citation type="submission" date="2006-06" db="EMBL/GenBank/DDBJ databases">
        <title>Complete sequence of chromosome of Mycobacterium sp. MCS.</title>
        <authorList>
            <consortium name="US DOE Joint Genome Institute"/>
            <person name="Copeland A."/>
            <person name="Lucas S."/>
            <person name="Lapidus A."/>
            <person name="Barry K."/>
            <person name="Detter J.C."/>
            <person name="Glavina del Rio T."/>
            <person name="Hammon N."/>
            <person name="Israni S."/>
            <person name="Dalin E."/>
            <person name="Tice H."/>
            <person name="Pitluck S."/>
            <person name="Martinez M."/>
            <person name="Schmutz J."/>
            <person name="Larimer F."/>
            <person name="Land M."/>
            <person name="Hauser L."/>
            <person name="Kyrpides N."/>
            <person name="Kim E."/>
            <person name="Miller C.D."/>
            <person name="Hughes J.E."/>
            <person name="Anderson A.J."/>
            <person name="Sims R.C."/>
            <person name="Richardson P."/>
        </authorList>
    </citation>
    <scope>NUCLEOTIDE SEQUENCE [LARGE SCALE GENOMIC DNA]</scope>
    <source>
        <strain evidence="4">MCS</strain>
    </source>
</reference>